<accession>A0A545U652</accession>
<dbReference type="SUPFAM" id="SSF55486">
    <property type="entry name" value="Metalloproteases ('zincins'), catalytic domain"/>
    <property type="match status" value="1"/>
</dbReference>
<dbReference type="Proteomes" id="UP000315439">
    <property type="component" value="Unassembled WGS sequence"/>
</dbReference>
<dbReference type="EMBL" id="VIKS01000013">
    <property type="protein sequence ID" value="TQV84947.1"/>
    <property type="molecule type" value="Genomic_DNA"/>
</dbReference>
<protein>
    <submittedName>
        <fullName evidence="2">M1 family metallopeptidase</fullName>
    </submittedName>
</protein>
<evidence type="ECO:0000313" key="3">
    <source>
        <dbReference type="Proteomes" id="UP000315439"/>
    </source>
</evidence>
<gene>
    <name evidence="2" type="ORF">FLL46_21375</name>
</gene>
<comment type="caution">
    <text evidence="2">The sequence shown here is derived from an EMBL/GenBank/DDBJ whole genome shotgun (WGS) entry which is preliminary data.</text>
</comment>
<feature type="chain" id="PRO_5022217372" evidence="1">
    <location>
        <begin position="18"/>
        <end position="462"/>
    </location>
</feature>
<dbReference type="Gene3D" id="1.10.390.10">
    <property type="entry name" value="Neutral Protease Domain 2"/>
    <property type="match status" value="1"/>
</dbReference>
<evidence type="ECO:0000256" key="1">
    <source>
        <dbReference type="SAM" id="SignalP"/>
    </source>
</evidence>
<feature type="signal peptide" evidence="1">
    <location>
        <begin position="1"/>
        <end position="17"/>
    </location>
</feature>
<keyword evidence="3" id="KW-1185">Reference proteome</keyword>
<dbReference type="OrthoDB" id="639393at2"/>
<dbReference type="InterPro" id="IPR027268">
    <property type="entry name" value="Peptidase_M4/M1_CTD_sf"/>
</dbReference>
<keyword evidence="1" id="KW-0732">Signal</keyword>
<evidence type="ECO:0000313" key="2">
    <source>
        <dbReference type="EMBL" id="TQV84947.1"/>
    </source>
</evidence>
<organism evidence="2 3">
    <name type="scientific">Aliikangiella coralliicola</name>
    <dbReference type="NCBI Taxonomy" id="2592383"/>
    <lineage>
        <taxon>Bacteria</taxon>
        <taxon>Pseudomonadati</taxon>
        <taxon>Pseudomonadota</taxon>
        <taxon>Gammaproteobacteria</taxon>
        <taxon>Oceanospirillales</taxon>
        <taxon>Pleioneaceae</taxon>
        <taxon>Aliikangiella</taxon>
    </lineage>
</organism>
<name>A0A545U652_9GAMM</name>
<reference evidence="2 3" key="1">
    <citation type="submission" date="2019-07" db="EMBL/GenBank/DDBJ databases">
        <title>Draft genome for Aliikangiella sp. M105.</title>
        <authorList>
            <person name="Wang G."/>
        </authorList>
    </citation>
    <scope>NUCLEOTIDE SEQUENCE [LARGE SCALE GENOMIC DNA]</scope>
    <source>
        <strain evidence="2 3">M105</strain>
    </source>
</reference>
<dbReference type="AlphaFoldDB" id="A0A545U652"/>
<sequence length="462" mass="53239">MKFVLCLLSFISSMVFANEKVPLLTGTVKISVANGTIDSDFILKDIPKIEDYVILLNAGFNIEYFRNHSKQYNYSFKKYYSENSFSNSFSYYLPDSSGKKKFIPDSLQLKYTGKFPVVVDLSKTDDYSDWKGNIAFNGKTIRTDGAQTGWYPILYDIEKDKYYYKLRYNIEVTCDDCDSIYVNGSDPLSGNKGRFKNEKPTEVILFAGKYQFEKHDGSYFLNSGLTKQQIEKLAGFVKTYQQHYEKMLSIPYGDSIVYIQTTPVCKKRAWKFISYPAMVSIGHEGHGLKDLFRKDKINDNKQTIAHELAHYYFASFRQFNSELGDMITESFSEYLALKTIQKFVDGNAYASAVEKKINELAGSQFMPVGNITSHKDYGNRNTYVYIYGPTVLLAIEKEIGEKNMWLWMNKVLSVNSERTDYEFIVKMLGEVLGDEKKLKFLTRTYFTGDQVLTNIKKALYSN</sequence>
<proteinExistence type="predicted"/>
<dbReference type="RefSeq" id="WP_142933539.1">
    <property type="nucleotide sequence ID" value="NZ_ML660169.1"/>
</dbReference>